<dbReference type="InterPro" id="IPR018163">
    <property type="entry name" value="Thr/Ala-tRNA-synth_IIc_edit"/>
</dbReference>
<dbReference type="EMBL" id="BMXR01000008">
    <property type="protein sequence ID" value="GGX63261.1"/>
    <property type="molecule type" value="Genomic_DNA"/>
</dbReference>
<dbReference type="AlphaFoldDB" id="A0A918KJF2"/>
<keyword evidence="5" id="KW-0862">Zinc</keyword>
<gene>
    <name evidence="8" type="ORF">GCM10007392_33940</name>
</gene>
<dbReference type="GO" id="GO:0004813">
    <property type="term" value="F:alanine-tRNA ligase activity"/>
    <property type="evidence" value="ECO:0007669"/>
    <property type="project" value="InterPro"/>
</dbReference>
<dbReference type="InterPro" id="IPR012947">
    <property type="entry name" value="tRNA_SAD"/>
</dbReference>
<evidence type="ECO:0000313" key="9">
    <source>
        <dbReference type="Proteomes" id="UP000626148"/>
    </source>
</evidence>
<dbReference type="Pfam" id="PF01411">
    <property type="entry name" value="tRNA-synt_2c"/>
    <property type="match status" value="1"/>
</dbReference>
<keyword evidence="8" id="KW-0378">Hydrolase</keyword>
<comment type="subcellular location">
    <subcellularLocation>
        <location evidence="2">Cytoplasm</location>
    </subcellularLocation>
</comment>
<evidence type="ECO:0000256" key="2">
    <source>
        <dbReference type="ARBA" id="ARBA00004496"/>
    </source>
</evidence>
<dbReference type="GO" id="GO:0006419">
    <property type="term" value="P:alanyl-tRNA aminoacylation"/>
    <property type="evidence" value="ECO:0007669"/>
    <property type="project" value="InterPro"/>
</dbReference>
<dbReference type="InterPro" id="IPR018165">
    <property type="entry name" value="Ala-tRNA-synth_IIc_core"/>
</dbReference>
<evidence type="ECO:0000256" key="5">
    <source>
        <dbReference type="ARBA" id="ARBA00022833"/>
    </source>
</evidence>
<dbReference type="GO" id="GO:0002161">
    <property type="term" value="F:aminoacyl-tRNA deacylase activity"/>
    <property type="evidence" value="ECO:0007669"/>
    <property type="project" value="UniProtKB-ARBA"/>
</dbReference>
<dbReference type="GO" id="GO:0003676">
    <property type="term" value="F:nucleic acid binding"/>
    <property type="evidence" value="ECO:0007669"/>
    <property type="project" value="InterPro"/>
</dbReference>
<dbReference type="InterPro" id="IPR051335">
    <property type="entry name" value="Alanyl-tRNA_Editing_Enzymes"/>
</dbReference>
<dbReference type="SUPFAM" id="SSF55186">
    <property type="entry name" value="ThrRS/AlaRS common domain"/>
    <property type="match status" value="1"/>
</dbReference>
<keyword evidence="4" id="KW-0479">Metal-binding</keyword>
<evidence type="ECO:0000259" key="7">
    <source>
        <dbReference type="PROSITE" id="PS50860"/>
    </source>
</evidence>
<sequence>MSLYQFYRDPYQTELSTQVVSLDEQRLVLEDTLFYPHGGGQPGDTGRVNVGGRTVDIVDTRYSKDRSRIEHHLAEPIDASPGDSAELTLNWERRYRHMRMHTCLHLLCHLIKDPVTGGNVGAEQSRAEFDLSTPIDKLELEAQLNALIEQGASVSTEWLPENILDEQPDLVRTMSVQPPRGHGDIRMVRIDGLDFQPCGGTHLKDIREIGAVHIPSIKSKGKQNKRINVELVD</sequence>
<dbReference type="SMART" id="SM00863">
    <property type="entry name" value="tRNA_SAD"/>
    <property type="match status" value="1"/>
</dbReference>
<evidence type="ECO:0000256" key="3">
    <source>
        <dbReference type="ARBA" id="ARBA00017959"/>
    </source>
</evidence>
<comment type="cofactor">
    <cofactor evidence="1">
        <name>Zn(2+)</name>
        <dbReference type="ChEBI" id="CHEBI:29105"/>
    </cofactor>
</comment>
<dbReference type="Pfam" id="PF07973">
    <property type="entry name" value="tRNA_SAD"/>
    <property type="match status" value="1"/>
</dbReference>
<reference evidence="8" key="1">
    <citation type="journal article" date="2014" name="Int. J. Syst. Evol. Microbiol.">
        <title>Complete genome sequence of Corynebacterium casei LMG S-19264T (=DSM 44701T), isolated from a smear-ripened cheese.</title>
        <authorList>
            <consortium name="US DOE Joint Genome Institute (JGI-PGF)"/>
            <person name="Walter F."/>
            <person name="Albersmeier A."/>
            <person name="Kalinowski J."/>
            <person name="Ruckert C."/>
        </authorList>
    </citation>
    <scope>NUCLEOTIDE SEQUENCE</scope>
    <source>
        <strain evidence="8">KCTC 22169</strain>
    </source>
</reference>
<name>A0A918KJF2_9GAMM</name>
<dbReference type="RefSeq" id="WP_189610857.1">
    <property type="nucleotide sequence ID" value="NZ_BMXR01000008.1"/>
</dbReference>
<dbReference type="PANTHER" id="PTHR43462:SF1">
    <property type="entry name" value="ALANYL-TRNA EDITING PROTEIN AARSD1"/>
    <property type="match status" value="1"/>
</dbReference>
<evidence type="ECO:0000256" key="6">
    <source>
        <dbReference type="ARBA" id="ARBA00032577"/>
    </source>
</evidence>
<dbReference type="Gene3D" id="3.30.980.10">
    <property type="entry name" value="Threonyl-trna Synthetase, Chain A, domain 2"/>
    <property type="match status" value="1"/>
</dbReference>
<organism evidence="8 9">
    <name type="scientific">Saccharospirillum salsuginis</name>
    <dbReference type="NCBI Taxonomy" id="418750"/>
    <lineage>
        <taxon>Bacteria</taxon>
        <taxon>Pseudomonadati</taxon>
        <taxon>Pseudomonadota</taxon>
        <taxon>Gammaproteobacteria</taxon>
        <taxon>Oceanospirillales</taxon>
        <taxon>Saccharospirillaceae</taxon>
        <taxon>Saccharospirillum</taxon>
    </lineage>
</organism>
<dbReference type="Proteomes" id="UP000626148">
    <property type="component" value="Unassembled WGS sequence"/>
</dbReference>
<dbReference type="PANTHER" id="PTHR43462">
    <property type="entry name" value="ALANYL-TRNA EDITING PROTEIN"/>
    <property type="match status" value="1"/>
</dbReference>
<proteinExistence type="predicted"/>
<dbReference type="SUPFAM" id="SSF50447">
    <property type="entry name" value="Translation proteins"/>
    <property type="match status" value="1"/>
</dbReference>
<accession>A0A918KJF2</accession>
<dbReference type="GO" id="GO:0005524">
    <property type="term" value="F:ATP binding"/>
    <property type="evidence" value="ECO:0007669"/>
    <property type="project" value="InterPro"/>
</dbReference>
<keyword evidence="9" id="KW-1185">Reference proteome</keyword>
<comment type="caution">
    <text evidence="8">The sequence shown here is derived from an EMBL/GenBank/DDBJ whole genome shotgun (WGS) entry which is preliminary data.</text>
</comment>
<dbReference type="GO" id="GO:0046872">
    <property type="term" value="F:metal ion binding"/>
    <property type="evidence" value="ECO:0007669"/>
    <property type="project" value="UniProtKB-KW"/>
</dbReference>
<evidence type="ECO:0000256" key="4">
    <source>
        <dbReference type="ARBA" id="ARBA00022723"/>
    </source>
</evidence>
<dbReference type="GO" id="GO:0005737">
    <property type="term" value="C:cytoplasm"/>
    <property type="evidence" value="ECO:0007669"/>
    <property type="project" value="UniProtKB-SubCell"/>
</dbReference>
<dbReference type="InterPro" id="IPR009000">
    <property type="entry name" value="Transl_B-barrel_sf"/>
</dbReference>
<feature type="domain" description="Alanyl-transfer RNA synthetases family profile" evidence="7">
    <location>
        <begin position="1"/>
        <end position="227"/>
    </location>
</feature>
<protein>
    <recommendedName>
        <fullName evidence="3">Alanine--tRNA ligase</fullName>
    </recommendedName>
    <alternativeName>
        <fullName evidence="6">Alanyl-tRNA synthetase</fullName>
    </alternativeName>
</protein>
<dbReference type="Gene3D" id="2.40.30.130">
    <property type="match status" value="1"/>
</dbReference>
<dbReference type="InterPro" id="IPR018164">
    <property type="entry name" value="Ala-tRNA-synth_IIc_N"/>
</dbReference>
<reference evidence="8" key="2">
    <citation type="submission" date="2020-09" db="EMBL/GenBank/DDBJ databases">
        <authorList>
            <person name="Sun Q."/>
            <person name="Kim S."/>
        </authorList>
    </citation>
    <scope>NUCLEOTIDE SEQUENCE</scope>
    <source>
        <strain evidence="8">KCTC 22169</strain>
    </source>
</reference>
<evidence type="ECO:0000313" key="8">
    <source>
        <dbReference type="EMBL" id="GGX63261.1"/>
    </source>
</evidence>
<dbReference type="PROSITE" id="PS50860">
    <property type="entry name" value="AA_TRNA_LIGASE_II_ALA"/>
    <property type="match status" value="1"/>
</dbReference>
<evidence type="ECO:0000256" key="1">
    <source>
        <dbReference type="ARBA" id="ARBA00001947"/>
    </source>
</evidence>